<protein>
    <submittedName>
        <fullName evidence="1">Uncharacterized protein</fullName>
    </submittedName>
</protein>
<proteinExistence type="predicted"/>
<feature type="non-terminal residue" evidence="1">
    <location>
        <position position="1"/>
    </location>
</feature>
<reference evidence="1" key="1">
    <citation type="submission" date="2019-03" db="EMBL/GenBank/DDBJ databases">
        <title>Single cell metagenomics reveals metabolic interactions within the superorganism composed of flagellate Streblomastix strix and complex community of Bacteroidetes bacteria on its surface.</title>
        <authorList>
            <person name="Treitli S.C."/>
            <person name="Kolisko M."/>
            <person name="Husnik F."/>
            <person name="Keeling P."/>
            <person name="Hampl V."/>
        </authorList>
    </citation>
    <scope>NUCLEOTIDE SEQUENCE</scope>
    <source>
        <strain evidence="1">STM</strain>
    </source>
</reference>
<evidence type="ECO:0000313" key="1">
    <source>
        <dbReference type="EMBL" id="KAA6311016.1"/>
    </source>
</evidence>
<dbReference type="EMBL" id="SNRY01007142">
    <property type="protein sequence ID" value="KAA6311016.1"/>
    <property type="molecule type" value="Genomic_DNA"/>
</dbReference>
<organism evidence="1">
    <name type="scientific">termite gut metagenome</name>
    <dbReference type="NCBI Taxonomy" id="433724"/>
    <lineage>
        <taxon>unclassified sequences</taxon>
        <taxon>metagenomes</taxon>
        <taxon>organismal metagenomes</taxon>
    </lineage>
</organism>
<name>A0A5J4PN25_9ZZZZ</name>
<comment type="caution">
    <text evidence="1">The sequence shown here is derived from an EMBL/GenBank/DDBJ whole genome shotgun (WGS) entry which is preliminary data.</text>
</comment>
<sequence>KLSGLDKGIYAISVVLNTIAENTAYCKYLKELTQAINAMIRDGLKMK</sequence>
<dbReference type="AlphaFoldDB" id="A0A5J4PN25"/>
<gene>
    <name evidence="1" type="ORF">EZS27_037782</name>
</gene>
<accession>A0A5J4PN25</accession>